<reference evidence="2" key="2">
    <citation type="submission" date="2025-09" db="UniProtKB">
        <authorList>
            <consortium name="Ensembl"/>
        </authorList>
    </citation>
    <scope>IDENTIFICATION</scope>
</reference>
<keyword evidence="3" id="KW-1185">Reference proteome</keyword>
<organism evidence="2 3">
    <name type="scientific">Paramormyrops kingsleyae</name>
    <dbReference type="NCBI Taxonomy" id="1676925"/>
    <lineage>
        <taxon>Eukaryota</taxon>
        <taxon>Metazoa</taxon>
        <taxon>Chordata</taxon>
        <taxon>Craniata</taxon>
        <taxon>Vertebrata</taxon>
        <taxon>Euteleostomi</taxon>
        <taxon>Actinopterygii</taxon>
        <taxon>Neopterygii</taxon>
        <taxon>Teleostei</taxon>
        <taxon>Osteoglossocephala</taxon>
        <taxon>Osteoglossomorpha</taxon>
        <taxon>Osteoglossiformes</taxon>
        <taxon>Mormyridae</taxon>
        <taxon>Paramormyrops</taxon>
    </lineage>
</organism>
<feature type="compositionally biased region" description="Low complexity" evidence="1">
    <location>
        <begin position="46"/>
        <end position="60"/>
    </location>
</feature>
<feature type="compositionally biased region" description="Polar residues" evidence="1">
    <location>
        <begin position="13"/>
        <end position="31"/>
    </location>
</feature>
<sequence>SVGVFLWHRYRSSSVPEGQSGTPSHTLSVGTHWSPGHCNSPAAHTQPRSSLRSPQSSCPSHRWMYAKQRPPTQRNSPAPHVAPQSVATPPKASVTLYPGAQAPGAAPHSPRSRCTAMPPTVKVTDLVQVTPVLPHGMFSAVMLKWPPTSRASTYSQSPRKVKVRPSNVT</sequence>
<reference evidence="2" key="1">
    <citation type="submission" date="2025-08" db="UniProtKB">
        <authorList>
            <consortium name="Ensembl"/>
        </authorList>
    </citation>
    <scope>IDENTIFICATION</scope>
</reference>
<evidence type="ECO:0000256" key="1">
    <source>
        <dbReference type="SAM" id="MobiDB-lite"/>
    </source>
</evidence>
<evidence type="ECO:0000313" key="2">
    <source>
        <dbReference type="Ensembl" id="ENSPKIP00000027458.1"/>
    </source>
</evidence>
<feature type="region of interest" description="Disordered" evidence="1">
    <location>
        <begin position="13"/>
        <end position="114"/>
    </location>
</feature>
<dbReference type="Ensembl" id="ENSPKIT00000008225.1">
    <property type="protein sequence ID" value="ENSPKIP00000027458.1"/>
    <property type="gene ID" value="ENSPKIG00000009511.1"/>
</dbReference>
<dbReference type="AlphaFoldDB" id="A0A3B3SAG0"/>
<accession>A0A3B3SAG0</accession>
<proteinExistence type="predicted"/>
<dbReference type="Proteomes" id="UP000261540">
    <property type="component" value="Unplaced"/>
</dbReference>
<evidence type="ECO:0000313" key="3">
    <source>
        <dbReference type="Proteomes" id="UP000261540"/>
    </source>
</evidence>
<name>A0A3B3SAG0_9TELE</name>
<protein>
    <submittedName>
        <fullName evidence="2">Uncharacterized protein</fullName>
    </submittedName>
</protein>
<feature type="compositionally biased region" description="Polar residues" evidence="1">
    <location>
        <begin position="149"/>
        <end position="158"/>
    </location>
</feature>
<feature type="region of interest" description="Disordered" evidence="1">
    <location>
        <begin position="149"/>
        <end position="169"/>
    </location>
</feature>